<accession>A0A0D8JBC5</accession>
<evidence type="ECO:0000313" key="4">
    <source>
        <dbReference type="Proteomes" id="UP000032544"/>
    </source>
</evidence>
<reference evidence="3 4" key="1">
    <citation type="submission" date="2014-09" db="EMBL/GenBank/DDBJ databases">
        <title>Draft Genome Sequence of Draconibacterium sp. JN14CK-3.</title>
        <authorList>
            <person name="Dong C."/>
            <person name="Lai Q."/>
            <person name="Shao Z."/>
        </authorList>
    </citation>
    <scope>NUCLEOTIDE SEQUENCE [LARGE SCALE GENOMIC DNA]</scope>
    <source>
        <strain evidence="3 4">JN14CK-3</strain>
    </source>
</reference>
<proteinExistence type="predicted"/>
<gene>
    <name evidence="3" type="ORF">LH29_17220</name>
</gene>
<keyword evidence="4" id="KW-1185">Reference proteome</keyword>
<dbReference type="RefSeq" id="WP_045031754.1">
    <property type="nucleotide sequence ID" value="NZ_JRHC01000004.1"/>
</dbReference>
<dbReference type="EMBL" id="JRHC01000004">
    <property type="protein sequence ID" value="KJF43118.1"/>
    <property type="molecule type" value="Genomic_DNA"/>
</dbReference>
<keyword evidence="2" id="KW-1133">Transmembrane helix</keyword>
<keyword evidence="2" id="KW-0812">Transmembrane</keyword>
<comment type="caution">
    <text evidence="3">The sequence shown here is derived from an EMBL/GenBank/DDBJ whole genome shotgun (WGS) entry which is preliminary data.</text>
</comment>
<feature type="coiled-coil region" evidence="1">
    <location>
        <begin position="113"/>
        <end position="168"/>
    </location>
</feature>
<sequence length="177" mass="21020">MKQELEKYLKEQRLKLDVEESEPDIVWEGIRNQLHQNKKQNLPQWFWKVAAIFLFVVSATYFVVNETSDKQMVIVQLSDISEELGNKEASLQKVVNAKWEMVEQELPENNSEIQFLLNELKSLDQIYATYQKDLNNTIDNEPVIHVLLDYYEKKIKVLNRILLEIEKQENHEKTITL</sequence>
<keyword evidence="2" id="KW-0472">Membrane</keyword>
<evidence type="ECO:0000313" key="3">
    <source>
        <dbReference type="EMBL" id="KJF43118.1"/>
    </source>
</evidence>
<dbReference type="AlphaFoldDB" id="A0A0D8JBC5"/>
<protein>
    <submittedName>
        <fullName evidence="3">Uncharacterized protein</fullName>
    </submittedName>
</protein>
<evidence type="ECO:0000256" key="1">
    <source>
        <dbReference type="SAM" id="Coils"/>
    </source>
</evidence>
<dbReference type="Proteomes" id="UP000032544">
    <property type="component" value="Unassembled WGS sequence"/>
</dbReference>
<keyword evidence="1" id="KW-0175">Coiled coil</keyword>
<evidence type="ECO:0000256" key="2">
    <source>
        <dbReference type="SAM" id="Phobius"/>
    </source>
</evidence>
<name>A0A0D8JBC5_9BACT</name>
<feature type="transmembrane region" description="Helical" evidence="2">
    <location>
        <begin position="45"/>
        <end position="64"/>
    </location>
</feature>
<organism evidence="3 4">
    <name type="scientific">Draconibacterium sediminis</name>
    <dbReference type="NCBI Taxonomy" id="1544798"/>
    <lineage>
        <taxon>Bacteria</taxon>
        <taxon>Pseudomonadati</taxon>
        <taxon>Bacteroidota</taxon>
        <taxon>Bacteroidia</taxon>
        <taxon>Marinilabiliales</taxon>
        <taxon>Prolixibacteraceae</taxon>
        <taxon>Draconibacterium</taxon>
    </lineage>
</organism>